<feature type="chain" id="PRO_5043324761" evidence="2">
    <location>
        <begin position="28"/>
        <end position="397"/>
    </location>
</feature>
<dbReference type="GO" id="GO:0000270">
    <property type="term" value="P:peptidoglycan metabolic process"/>
    <property type="evidence" value="ECO:0007669"/>
    <property type="project" value="InterPro"/>
</dbReference>
<dbReference type="InterPro" id="IPR008258">
    <property type="entry name" value="Transglycosylase_SLT_dom_1"/>
</dbReference>
<dbReference type="PROSITE" id="PS51318">
    <property type="entry name" value="TAT"/>
    <property type="match status" value="1"/>
</dbReference>
<dbReference type="SUPFAM" id="SSF53955">
    <property type="entry name" value="Lysozyme-like"/>
    <property type="match status" value="1"/>
</dbReference>
<dbReference type="RefSeq" id="WP_348828099.1">
    <property type="nucleotide sequence ID" value="NZ_CP098827.1"/>
</dbReference>
<sequence>MTFHTTRRRLLGAASSLALLGSLMAGAYTSQASPLPPGGAMPYGGTSADASAAPSHQHLTRHFWDALELEPQDAWTSLRADFQWQDQPVNARVQEWIDYYRDSPHNVAEITERARPWLAWITQQVESRGLPGEIALIPFVESSFDPKARSHFGAVGLWQIMPRTGDALGLKRNGAWDGRNDVVASTRAALDYIEMQADQWYEGDLQLSLAAYNAGAGTVNNARRAAQARGLTGDYWDLNLPSETMAYVPKLMAISRIINDPERYGVNLPEISGSAAFAKVSVTAPISLNKAAALAGVTTHELSELNPGLKSRNVNPRHTRQILVPAESAATLRNALSNLGQIEVASASDETHVVESGDTLNRIAMLHSISPRDLARWNGIDNPQALQPGQQLTLSGR</sequence>
<dbReference type="PROSITE" id="PS51782">
    <property type="entry name" value="LYSM"/>
    <property type="match status" value="1"/>
</dbReference>
<dbReference type="Gene3D" id="1.10.530.10">
    <property type="match status" value="1"/>
</dbReference>
<dbReference type="CDD" id="cd16894">
    <property type="entry name" value="MltD-like"/>
    <property type="match status" value="1"/>
</dbReference>
<evidence type="ECO:0000259" key="3">
    <source>
        <dbReference type="PROSITE" id="PS51782"/>
    </source>
</evidence>
<evidence type="ECO:0000313" key="4">
    <source>
        <dbReference type="EMBL" id="XBO73064.1"/>
    </source>
</evidence>
<dbReference type="InterPro" id="IPR006311">
    <property type="entry name" value="TAT_signal"/>
</dbReference>
<proteinExistence type="inferred from homology"/>
<protein>
    <submittedName>
        <fullName evidence="4">Transglycosylase SLT domain-containing protein</fullName>
    </submittedName>
</protein>
<dbReference type="GO" id="GO:0016020">
    <property type="term" value="C:membrane"/>
    <property type="evidence" value="ECO:0007669"/>
    <property type="project" value="InterPro"/>
</dbReference>
<dbReference type="Pfam" id="PF01476">
    <property type="entry name" value="LysM"/>
    <property type="match status" value="1"/>
</dbReference>
<dbReference type="PROSITE" id="PS00922">
    <property type="entry name" value="TRANSGLYCOSYLASE"/>
    <property type="match status" value="1"/>
</dbReference>
<feature type="signal peptide" evidence="2">
    <location>
        <begin position="1"/>
        <end position="27"/>
    </location>
</feature>
<comment type="similarity">
    <text evidence="1">Belongs to the transglycosylase Slt family.</text>
</comment>
<dbReference type="CDD" id="cd00118">
    <property type="entry name" value="LysM"/>
    <property type="match status" value="1"/>
</dbReference>
<evidence type="ECO:0000256" key="1">
    <source>
        <dbReference type="ARBA" id="ARBA00007734"/>
    </source>
</evidence>
<reference evidence="4" key="1">
    <citation type="submission" date="2022-06" db="EMBL/GenBank/DDBJ databases">
        <title>A novel DMS-producing enzyme.</title>
        <authorList>
            <person name="Zhang Y."/>
        </authorList>
    </citation>
    <scope>NUCLEOTIDE SEQUENCE</scope>
    <source>
        <strain evidence="4">RT37</strain>
    </source>
</reference>
<dbReference type="PANTHER" id="PTHR37423">
    <property type="entry name" value="SOLUBLE LYTIC MUREIN TRANSGLYCOSYLASE-RELATED"/>
    <property type="match status" value="1"/>
</dbReference>
<keyword evidence="2" id="KW-0732">Signal</keyword>
<dbReference type="SUPFAM" id="SSF54106">
    <property type="entry name" value="LysM domain"/>
    <property type="match status" value="1"/>
</dbReference>
<dbReference type="AlphaFoldDB" id="A0AAU7KNQ3"/>
<evidence type="ECO:0000256" key="2">
    <source>
        <dbReference type="SAM" id="SignalP"/>
    </source>
</evidence>
<dbReference type="InterPro" id="IPR000189">
    <property type="entry name" value="Transglyc_AS"/>
</dbReference>
<dbReference type="InterPro" id="IPR036779">
    <property type="entry name" value="LysM_dom_sf"/>
</dbReference>
<dbReference type="GO" id="GO:0008933">
    <property type="term" value="F:peptidoglycan lytic transglycosylase activity"/>
    <property type="evidence" value="ECO:0007669"/>
    <property type="project" value="InterPro"/>
</dbReference>
<gene>
    <name evidence="4" type="ORF">NFG58_10335</name>
</gene>
<dbReference type="Gene3D" id="3.10.350.10">
    <property type="entry name" value="LysM domain"/>
    <property type="match status" value="1"/>
</dbReference>
<dbReference type="SMART" id="SM00257">
    <property type="entry name" value="LysM"/>
    <property type="match status" value="1"/>
</dbReference>
<dbReference type="EMBL" id="CP098827">
    <property type="protein sequence ID" value="XBO73064.1"/>
    <property type="molecule type" value="Genomic_DNA"/>
</dbReference>
<feature type="domain" description="LysM" evidence="3">
    <location>
        <begin position="350"/>
        <end position="394"/>
    </location>
</feature>
<name>A0AAU7KNQ3_9GAMM</name>
<dbReference type="PANTHER" id="PTHR37423:SF2">
    <property type="entry name" value="MEMBRANE-BOUND LYTIC MUREIN TRANSGLYCOSYLASE C"/>
    <property type="match status" value="1"/>
</dbReference>
<dbReference type="Pfam" id="PF01464">
    <property type="entry name" value="SLT"/>
    <property type="match status" value="1"/>
</dbReference>
<dbReference type="InterPro" id="IPR023346">
    <property type="entry name" value="Lysozyme-like_dom_sf"/>
</dbReference>
<organism evidence="4">
    <name type="scientific">Halomonas sp. RT37</name>
    <dbReference type="NCBI Taxonomy" id="2950872"/>
    <lineage>
        <taxon>Bacteria</taxon>
        <taxon>Pseudomonadati</taxon>
        <taxon>Pseudomonadota</taxon>
        <taxon>Gammaproteobacteria</taxon>
        <taxon>Oceanospirillales</taxon>
        <taxon>Halomonadaceae</taxon>
        <taxon>Halomonas</taxon>
    </lineage>
</organism>
<accession>A0AAU7KNQ3</accession>
<dbReference type="InterPro" id="IPR018392">
    <property type="entry name" value="LysM"/>
</dbReference>